<sequence>MELLTWLRTLAPNAQLSSDSRSLAAGDVFLAYPGDDADGRDYIDAAIARGAAAVIHESGDGYAWKGESEFAHRGVSDLKMLAGDIASGWYGKPDEGMFVVAVTGTNGKTSCSQWLGRVLSRSNGPTLVVGTLGTGTYRNGSAGSFQATGYTTPDAVLLQRRLAQAKTAGARSVAIEASSIGLHQGRLNGMHFDAALFTNFTRDHLDYHGDMESYEAAKRALFDWPGLRHAVINLDDAMGARLVSHLRETRPDVTVIGYSSAGATAEGVMTLQATDIRFGNVGTVFQLMTPQGTAAVRSQLVGSFNVSNALGVAGVLHARGATFKSIVEALESLPPVPGRMQQLGGQEAPLVVIDYAHTPDALEKVIAALREVAQQRHGKLWCVFGCGGDRDPGKRPQMGAAATAADHVIVTSDNPRSEHPADIIEQIVEGMKIRQVMQGAPHVIEDRAAAILYAIKHAARADVVLLAGKGHETYQEIKGRKLPFLDADHAALSLAARVTMKGAL</sequence>
<dbReference type="Gene3D" id="3.90.190.20">
    <property type="entry name" value="Mur ligase, C-terminal domain"/>
    <property type="match status" value="1"/>
</dbReference>
<keyword evidence="9 11" id="KW-0131">Cell cycle</keyword>
<dbReference type="GO" id="GO:0005737">
    <property type="term" value="C:cytoplasm"/>
    <property type="evidence" value="ECO:0007669"/>
    <property type="project" value="UniProtKB-SubCell"/>
</dbReference>
<dbReference type="InterPro" id="IPR000713">
    <property type="entry name" value="Mur_ligase_N"/>
</dbReference>
<feature type="binding site" evidence="11">
    <location>
        <position position="472"/>
    </location>
    <ligand>
        <name>meso-2,6-diaminopimelate</name>
        <dbReference type="ChEBI" id="CHEBI:57791"/>
    </ligand>
</feature>
<comment type="pathway">
    <text evidence="11 12">Cell wall biogenesis; peptidoglycan biosynthesis.</text>
</comment>
<feature type="binding site" evidence="11">
    <location>
        <begin position="104"/>
        <end position="110"/>
    </location>
    <ligand>
        <name>ATP</name>
        <dbReference type="ChEBI" id="CHEBI:30616"/>
    </ligand>
</feature>
<keyword evidence="10 11" id="KW-0961">Cell wall biogenesis/degradation</keyword>
<name>A0A934SXF2_9BURK</name>
<accession>A0A934SXF2</accession>
<feature type="binding site" evidence="11">
    <location>
        <position position="468"/>
    </location>
    <ligand>
        <name>meso-2,6-diaminopimelate</name>
        <dbReference type="ChEBI" id="CHEBI:57791"/>
    </ligand>
</feature>
<dbReference type="InterPro" id="IPR036565">
    <property type="entry name" value="Mur-like_cat_sf"/>
</dbReference>
<dbReference type="PROSITE" id="PS01011">
    <property type="entry name" value="FOLYLPOLYGLU_SYNT_1"/>
    <property type="match status" value="1"/>
</dbReference>
<proteinExistence type="inferred from homology"/>
<evidence type="ECO:0000256" key="5">
    <source>
        <dbReference type="ARBA" id="ARBA00022741"/>
    </source>
</evidence>
<dbReference type="NCBIfam" id="TIGR01085">
    <property type="entry name" value="murE"/>
    <property type="match status" value="1"/>
</dbReference>
<comment type="PTM">
    <text evidence="11">Carboxylation is probably crucial for Mg(2+) binding and, consequently, for the gamma-phosphate positioning of ATP.</text>
</comment>
<comment type="caution">
    <text evidence="16">The sequence shown here is derived from an EMBL/GenBank/DDBJ whole genome shotgun (WGS) entry which is preliminary data.</text>
</comment>
<protein>
    <recommendedName>
        <fullName evidence="11">UDP-N-acetylmuramoyl-L-alanyl-D-glutamate--2,6-diaminopimelate ligase</fullName>
        <ecNumber evidence="11">6.3.2.13</ecNumber>
    </recommendedName>
    <alternativeName>
        <fullName evidence="11">Meso-A2pm-adding enzyme</fullName>
    </alternativeName>
    <alternativeName>
        <fullName evidence="11">Meso-diaminopimelate-adding enzyme</fullName>
    </alternativeName>
    <alternativeName>
        <fullName evidence="11">UDP-MurNAc-L-Ala-D-Glu:meso-diaminopimelate ligase</fullName>
    </alternativeName>
    <alternativeName>
        <fullName evidence="11">UDP-MurNAc-tripeptide synthetase</fullName>
    </alternativeName>
    <alternativeName>
        <fullName evidence="11">UDP-N-acetylmuramyl-tripeptide synthetase</fullName>
    </alternativeName>
</protein>
<reference evidence="16" key="1">
    <citation type="submission" date="2021-01" db="EMBL/GenBank/DDBJ databases">
        <title>Genome sequence of strain Noviherbaspirillum sp. DKR-6.</title>
        <authorList>
            <person name="Chaudhary D.K."/>
        </authorList>
    </citation>
    <scope>NUCLEOTIDE SEQUENCE</scope>
    <source>
        <strain evidence="16">DKR-6</strain>
    </source>
</reference>
<gene>
    <name evidence="11" type="primary">murE</name>
    <name evidence="16" type="ORF">JJB74_02880</name>
</gene>
<dbReference type="SUPFAM" id="SSF63418">
    <property type="entry name" value="MurE/MurF N-terminal domain"/>
    <property type="match status" value="1"/>
</dbReference>
<feature type="modified residue" description="N6-carboxylysine" evidence="11">
    <location>
        <position position="218"/>
    </location>
</feature>
<keyword evidence="3 11" id="KW-0436">Ligase</keyword>
<feature type="short sequence motif" description="Meso-diaminopimelate recognition motif" evidence="11">
    <location>
        <begin position="413"/>
        <end position="416"/>
    </location>
</feature>
<evidence type="ECO:0000256" key="10">
    <source>
        <dbReference type="ARBA" id="ARBA00023316"/>
    </source>
</evidence>
<comment type="similarity">
    <text evidence="1 11">Belongs to the MurCDEF family. MurE subfamily.</text>
</comment>
<feature type="binding site" evidence="11">
    <location>
        <position position="178"/>
    </location>
    <ligand>
        <name>UDP-N-acetyl-alpha-D-muramoyl-L-alanyl-D-glutamate</name>
        <dbReference type="ChEBI" id="CHEBI:83900"/>
    </ligand>
</feature>
<comment type="function">
    <text evidence="11">Catalyzes the addition of meso-diaminopimelic acid to the nucleotide precursor UDP-N-acetylmuramoyl-L-alanyl-D-glutamate (UMAG) in the biosynthesis of bacterial cell-wall peptidoglycan.</text>
</comment>
<comment type="catalytic activity">
    <reaction evidence="11">
        <text>UDP-N-acetyl-alpha-D-muramoyl-L-alanyl-D-glutamate + meso-2,6-diaminopimelate + ATP = UDP-N-acetyl-alpha-D-muramoyl-L-alanyl-gamma-D-glutamyl-meso-2,6-diaminopimelate + ADP + phosphate + H(+)</text>
        <dbReference type="Rhea" id="RHEA:23676"/>
        <dbReference type="ChEBI" id="CHEBI:15378"/>
        <dbReference type="ChEBI" id="CHEBI:30616"/>
        <dbReference type="ChEBI" id="CHEBI:43474"/>
        <dbReference type="ChEBI" id="CHEBI:57791"/>
        <dbReference type="ChEBI" id="CHEBI:83900"/>
        <dbReference type="ChEBI" id="CHEBI:83905"/>
        <dbReference type="ChEBI" id="CHEBI:456216"/>
        <dbReference type="EC" id="6.3.2.13"/>
    </reaction>
</comment>
<dbReference type="AlphaFoldDB" id="A0A934SXF2"/>
<dbReference type="PANTHER" id="PTHR23135:SF4">
    <property type="entry name" value="UDP-N-ACETYLMURAMOYL-L-ALANYL-D-GLUTAMATE--2,6-DIAMINOPIMELATE LIGASE MURE HOMOLOG, CHLOROPLASTIC"/>
    <property type="match status" value="1"/>
</dbReference>
<evidence type="ECO:0000259" key="13">
    <source>
        <dbReference type="Pfam" id="PF01225"/>
    </source>
</evidence>
<dbReference type="EC" id="6.3.2.13" evidence="11"/>
<dbReference type="InterPro" id="IPR035911">
    <property type="entry name" value="MurE/MurF_N"/>
</dbReference>
<feature type="binding site" evidence="11">
    <location>
        <begin position="151"/>
        <end position="152"/>
    </location>
    <ligand>
        <name>UDP-N-acetyl-alpha-D-muramoyl-L-alanyl-D-glutamate</name>
        <dbReference type="ChEBI" id="CHEBI:83900"/>
    </ligand>
</feature>
<feature type="binding site" evidence="11">
    <location>
        <position position="186"/>
    </location>
    <ligand>
        <name>UDP-N-acetyl-alpha-D-muramoyl-L-alanyl-D-glutamate</name>
        <dbReference type="ChEBI" id="CHEBI:83900"/>
    </ligand>
</feature>
<keyword evidence="5 11" id="KW-0547">Nucleotide-binding</keyword>
<dbReference type="GO" id="GO:0071555">
    <property type="term" value="P:cell wall organization"/>
    <property type="evidence" value="ECO:0007669"/>
    <property type="project" value="UniProtKB-KW"/>
</dbReference>
<dbReference type="RefSeq" id="WP_200590747.1">
    <property type="nucleotide sequence ID" value="NZ_JAEPBG010000001.1"/>
</dbReference>
<feature type="binding site" evidence="11">
    <location>
        <position position="184"/>
    </location>
    <ligand>
        <name>UDP-N-acetyl-alpha-D-muramoyl-L-alanyl-D-glutamate</name>
        <dbReference type="ChEBI" id="CHEBI:83900"/>
    </ligand>
</feature>
<dbReference type="GO" id="GO:0005524">
    <property type="term" value="F:ATP binding"/>
    <property type="evidence" value="ECO:0007669"/>
    <property type="project" value="UniProtKB-UniRule"/>
</dbReference>
<evidence type="ECO:0000256" key="8">
    <source>
        <dbReference type="ARBA" id="ARBA00022984"/>
    </source>
</evidence>
<dbReference type="InterPro" id="IPR004101">
    <property type="entry name" value="Mur_ligase_C"/>
</dbReference>
<dbReference type="GO" id="GO:0000287">
    <property type="term" value="F:magnesium ion binding"/>
    <property type="evidence" value="ECO:0007669"/>
    <property type="project" value="UniProtKB-UniRule"/>
</dbReference>
<evidence type="ECO:0000256" key="2">
    <source>
        <dbReference type="ARBA" id="ARBA00022490"/>
    </source>
</evidence>
<feature type="binding site" evidence="11">
    <location>
        <position position="20"/>
    </location>
    <ligand>
        <name>UDP-N-acetyl-alpha-D-muramoyl-L-alanyl-D-glutamate</name>
        <dbReference type="ChEBI" id="CHEBI:83900"/>
    </ligand>
</feature>
<evidence type="ECO:0000256" key="11">
    <source>
        <dbReference type="HAMAP-Rule" id="MF_00208"/>
    </source>
</evidence>
<dbReference type="Pfam" id="PF08245">
    <property type="entry name" value="Mur_ligase_M"/>
    <property type="match status" value="1"/>
</dbReference>
<keyword evidence="4 11" id="KW-0132">Cell division</keyword>
<evidence type="ECO:0000256" key="7">
    <source>
        <dbReference type="ARBA" id="ARBA00022960"/>
    </source>
</evidence>
<comment type="cofactor">
    <cofactor evidence="11">
        <name>Mg(2+)</name>
        <dbReference type="ChEBI" id="CHEBI:18420"/>
    </cofactor>
</comment>
<dbReference type="HAMAP" id="MF_00208">
    <property type="entry name" value="MurE"/>
    <property type="match status" value="1"/>
</dbReference>
<comment type="subcellular location">
    <subcellularLocation>
        <location evidence="11 12">Cytoplasm</location>
    </subcellularLocation>
</comment>
<evidence type="ECO:0000256" key="3">
    <source>
        <dbReference type="ARBA" id="ARBA00022598"/>
    </source>
</evidence>
<dbReference type="InterPro" id="IPR013221">
    <property type="entry name" value="Mur_ligase_cen"/>
</dbReference>
<keyword evidence="7 11" id="KW-0133">Cell shape</keyword>
<feature type="domain" description="Mur ligase central" evidence="15">
    <location>
        <begin position="102"/>
        <end position="315"/>
    </location>
</feature>
<dbReference type="InterPro" id="IPR036615">
    <property type="entry name" value="Mur_ligase_C_dom_sf"/>
</dbReference>
<dbReference type="SUPFAM" id="SSF53244">
    <property type="entry name" value="MurD-like peptide ligases, peptide-binding domain"/>
    <property type="match status" value="1"/>
</dbReference>
<dbReference type="EMBL" id="JAEPBG010000001">
    <property type="protein sequence ID" value="MBK4733553.1"/>
    <property type="molecule type" value="Genomic_DNA"/>
</dbReference>
<feature type="domain" description="Mur ligase N-terminal catalytic" evidence="13">
    <location>
        <begin position="16"/>
        <end position="60"/>
    </location>
</feature>
<evidence type="ECO:0000313" key="17">
    <source>
        <dbReference type="Proteomes" id="UP000622890"/>
    </source>
</evidence>
<dbReference type="InterPro" id="IPR018109">
    <property type="entry name" value="Folylpolyglutamate_synth_CS"/>
</dbReference>
<dbReference type="GO" id="GO:0009252">
    <property type="term" value="P:peptidoglycan biosynthetic process"/>
    <property type="evidence" value="ECO:0007669"/>
    <property type="project" value="UniProtKB-UniRule"/>
</dbReference>
<dbReference type="PANTHER" id="PTHR23135">
    <property type="entry name" value="MUR LIGASE FAMILY MEMBER"/>
    <property type="match status" value="1"/>
</dbReference>
<evidence type="ECO:0000256" key="4">
    <source>
        <dbReference type="ARBA" id="ARBA00022618"/>
    </source>
</evidence>
<evidence type="ECO:0000313" key="16">
    <source>
        <dbReference type="EMBL" id="MBK4733553.1"/>
    </source>
</evidence>
<organism evidence="16 17">
    <name type="scientific">Noviherbaspirillum pedocola</name>
    <dbReference type="NCBI Taxonomy" id="2801341"/>
    <lineage>
        <taxon>Bacteria</taxon>
        <taxon>Pseudomonadati</taxon>
        <taxon>Pseudomonadota</taxon>
        <taxon>Betaproteobacteria</taxon>
        <taxon>Burkholderiales</taxon>
        <taxon>Oxalobacteraceae</taxon>
        <taxon>Noviherbaspirillum</taxon>
    </lineage>
</organism>
<dbReference type="Pfam" id="PF01225">
    <property type="entry name" value="Mur_ligase"/>
    <property type="match status" value="1"/>
</dbReference>
<dbReference type="NCBIfam" id="NF001126">
    <property type="entry name" value="PRK00139.1-4"/>
    <property type="match status" value="1"/>
</dbReference>
<dbReference type="Gene3D" id="3.40.1390.10">
    <property type="entry name" value="MurE/MurF, N-terminal domain"/>
    <property type="match status" value="1"/>
</dbReference>
<evidence type="ECO:0000259" key="15">
    <source>
        <dbReference type="Pfam" id="PF08245"/>
    </source>
</evidence>
<keyword evidence="11" id="KW-0460">Magnesium</keyword>
<dbReference type="SUPFAM" id="SSF53623">
    <property type="entry name" value="MurD-like peptide ligases, catalytic domain"/>
    <property type="match status" value="1"/>
</dbReference>
<evidence type="ECO:0000256" key="12">
    <source>
        <dbReference type="RuleBase" id="RU004135"/>
    </source>
</evidence>
<dbReference type="InterPro" id="IPR005761">
    <property type="entry name" value="UDP-N-AcMur-Glu-dNH2Pim_ligase"/>
</dbReference>
<evidence type="ECO:0000256" key="9">
    <source>
        <dbReference type="ARBA" id="ARBA00023306"/>
    </source>
</evidence>
<dbReference type="GO" id="GO:0051301">
    <property type="term" value="P:cell division"/>
    <property type="evidence" value="ECO:0007669"/>
    <property type="project" value="UniProtKB-KW"/>
</dbReference>
<feature type="binding site" evidence="11">
    <location>
        <begin position="413"/>
        <end position="416"/>
    </location>
    <ligand>
        <name>meso-2,6-diaminopimelate</name>
        <dbReference type="ChEBI" id="CHEBI:57791"/>
    </ligand>
</feature>
<dbReference type="GO" id="GO:0004326">
    <property type="term" value="F:tetrahydrofolylpolyglutamate synthase activity"/>
    <property type="evidence" value="ECO:0007669"/>
    <property type="project" value="InterPro"/>
</dbReference>
<feature type="binding site" evidence="11">
    <location>
        <position position="390"/>
    </location>
    <ligand>
        <name>meso-2,6-diaminopimelate</name>
        <dbReference type="ChEBI" id="CHEBI:57791"/>
    </ligand>
</feature>
<evidence type="ECO:0000259" key="14">
    <source>
        <dbReference type="Pfam" id="PF02875"/>
    </source>
</evidence>
<keyword evidence="17" id="KW-1185">Reference proteome</keyword>
<keyword evidence="2 11" id="KW-0963">Cytoplasm</keyword>
<keyword evidence="8 11" id="KW-0573">Peptidoglycan synthesis</keyword>
<feature type="domain" description="Mur ligase C-terminal" evidence="14">
    <location>
        <begin position="338"/>
        <end position="470"/>
    </location>
</feature>
<keyword evidence="6 11" id="KW-0067">ATP-binding</keyword>
<comment type="caution">
    <text evidence="11">Lacks conserved residue(s) required for the propagation of feature annotation.</text>
</comment>
<dbReference type="Pfam" id="PF02875">
    <property type="entry name" value="Mur_ligase_C"/>
    <property type="match status" value="1"/>
</dbReference>
<evidence type="ECO:0000256" key="1">
    <source>
        <dbReference type="ARBA" id="ARBA00005898"/>
    </source>
</evidence>
<dbReference type="Proteomes" id="UP000622890">
    <property type="component" value="Unassembled WGS sequence"/>
</dbReference>
<dbReference type="GO" id="GO:0008765">
    <property type="term" value="F:UDP-N-acetylmuramoylalanyl-D-glutamate-2,6-diaminopimelate ligase activity"/>
    <property type="evidence" value="ECO:0007669"/>
    <property type="project" value="UniProtKB-UniRule"/>
</dbReference>
<evidence type="ECO:0000256" key="6">
    <source>
        <dbReference type="ARBA" id="ARBA00022840"/>
    </source>
</evidence>
<dbReference type="Gene3D" id="3.40.1190.10">
    <property type="entry name" value="Mur-like, catalytic domain"/>
    <property type="match status" value="1"/>
</dbReference>
<dbReference type="GO" id="GO:0008360">
    <property type="term" value="P:regulation of cell shape"/>
    <property type="evidence" value="ECO:0007669"/>
    <property type="project" value="UniProtKB-KW"/>
</dbReference>